<evidence type="ECO:0000256" key="7">
    <source>
        <dbReference type="HAMAP-Rule" id="MF_02065"/>
    </source>
</evidence>
<reference evidence="8 9" key="1">
    <citation type="submission" date="2018-07" db="EMBL/GenBank/DDBJ databases">
        <title>Complete genome sequence of Psychrobacillus sp. PB01, isolated from iceberg, and comparative genome analysis of Psychrobacillus strains.</title>
        <authorList>
            <person name="Lee P.C."/>
        </authorList>
    </citation>
    <scope>NUCLEOTIDE SEQUENCE [LARGE SCALE GENOMIC DNA]</scope>
    <source>
        <strain evidence="8 9">PB01</strain>
    </source>
</reference>
<dbReference type="CDD" id="cd08010">
    <property type="entry name" value="MltG_like"/>
    <property type="match status" value="1"/>
</dbReference>
<dbReference type="InterPro" id="IPR003770">
    <property type="entry name" value="MLTG-like"/>
</dbReference>
<dbReference type="GO" id="GO:0009252">
    <property type="term" value="P:peptidoglycan biosynthetic process"/>
    <property type="evidence" value="ECO:0007669"/>
    <property type="project" value="UniProtKB-UniRule"/>
</dbReference>
<dbReference type="Pfam" id="PF02618">
    <property type="entry name" value="YceG"/>
    <property type="match status" value="1"/>
</dbReference>
<keyword evidence="2 7" id="KW-0812">Transmembrane</keyword>
<keyword evidence="3 7" id="KW-1133">Transmembrane helix</keyword>
<evidence type="ECO:0000313" key="9">
    <source>
        <dbReference type="Proteomes" id="UP000325517"/>
    </source>
</evidence>
<evidence type="ECO:0000256" key="1">
    <source>
        <dbReference type="ARBA" id="ARBA00022475"/>
    </source>
</evidence>
<evidence type="ECO:0000256" key="3">
    <source>
        <dbReference type="ARBA" id="ARBA00022989"/>
    </source>
</evidence>
<dbReference type="Gene3D" id="3.30.1490.480">
    <property type="entry name" value="Endolytic murein transglycosylase"/>
    <property type="match status" value="1"/>
</dbReference>
<dbReference type="EMBL" id="CP031223">
    <property type="protein sequence ID" value="QFF99517.1"/>
    <property type="molecule type" value="Genomic_DNA"/>
</dbReference>
<organism evidence="8 9">
    <name type="scientific">Psychrobacillus glaciei</name>
    <dbReference type="NCBI Taxonomy" id="2283160"/>
    <lineage>
        <taxon>Bacteria</taxon>
        <taxon>Bacillati</taxon>
        <taxon>Bacillota</taxon>
        <taxon>Bacilli</taxon>
        <taxon>Bacillales</taxon>
        <taxon>Bacillaceae</taxon>
        <taxon>Psychrobacillus</taxon>
    </lineage>
</organism>
<dbReference type="GO" id="GO:0008932">
    <property type="term" value="F:lytic endotransglycosylase activity"/>
    <property type="evidence" value="ECO:0007669"/>
    <property type="project" value="UniProtKB-UniRule"/>
</dbReference>
<dbReference type="Proteomes" id="UP000325517">
    <property type="component" value="Chromosome"/>
</dbReference>
<evidence type="ECO:0000256" key="4">
    <source>
        <dbReference type="ARBA" id="ARBA00023136"/>
    </source>
</evidence>
<dbReference type="PANTHER" id="PTHR30518:SF2">
    <property type="entry name" value="ENDOLYTIC MUREIN TRANSGLYCOSYLASE"/>
    <property type="match status" value="1"/>
</dbReference>
<evidence type="ECO:0000256" key="5">
    <source>
        <dbReference type="ARBA" id="ARBA00023239"/>
    </source>
</evidence>
<dbReference type="Gene3D" id="3.30.160.60">
    <property type="entry name" value="Classic Zinc Finger"/>
    <property type="match status" value="1"/>
</dbReference>
<feature type="site" description="Important for catalytic activity" evidence="7">
    <location>
        <position position="259"/>
    </location>
</feature>
<dbReference type="GO" id="GO:0005886">
    <property type="term" value="C:plasma membrane"/>
    <property type="evidence" value="ECO:0007669"/>
    <property type="project" value="UniProtKB-SubCell"/>
</dbReference>
<protein>
    <recommendedName>
        <fullName evidence="7">Endolytic murein transglycosylase</fullName>
        <ecNumber evidence="7">4.2.2.29</ecNumber>
    </recommendedName>
    <alternativeName>
        <fullName evidence="7">Peptidoglycan lytic transglycosylase</fullName>
    </alternativeName>
    <alternativeName>
        <fullName evidence="7">Peptidoglycan polymerization terminase</fullName>
    </alternativeName>
</protein>
<evidence type="ECO:0000313" key="8">
    <source>
        <dbReference type="EMBL" id="QFF99517.1"/>
    </source>
</evidence>
<accession>A0A5J6STF2</accession>
<dbReference type="HAMAP" id="MF_02065">
    <property type="entry name" value="MltG"/>
    <property type="match status" value="1"/>
</dbReference>
<dbReference type="PANTHER" id="PTHR30518">
    <property type="entry name" value="ENDOLYTIC MUREIN TRANSGLYCOSYLASE"/>
    <property type="match status" value="1"/>
</dbReference>
<evidence type="ECO:0000256" key="2">
    <source>
        <dbReference type="ARBA" id="ARBA00022692"/>
    </source>
</evidence>
<name>A0A5J6STF2_9BACI</name>
<comment type="subcellular location">
    <subcellularLocation>
        <location evidence="7">Cell membrane</location>
        <topology evidence="7">Single-pass membrane protein</topology>
    </subcellularLocation>
</comment>
<sequence length="372" mass="42311">MGNESKKEIMFNRMKNKKKEVKLVRRIVFTITLFLLIVGGIGGYVSYNYVKSALKPLDPNSDKVVNVQIPIGSGLESISSTLEKNGIIKNAKIFKYYAKFKNESDFQAGDYNLTKSMTLDEIIKSLKTGKVYRKPLFSITIPEGLTLEQIGAVVEKKTTYTAAEFLALVTNDAFVDRMMVKYPNLLTEEIKGENVRHALEGYLFPATYPFYEEKPSLEKIVETMLTNTDKTMSNYSEILHSEEKSVHWLLTFSSLLEEEATAQTDRALIASVFYNRLKDKMPLQTDPTVLYALGNHKERVLFEDLEVDNPYNTYKFQGLPPGPIANAGKSSIEAVLDPSKTDYLYFLADKTGENHFSKTYEEHLKNVDKYLK</sequence>
<comment type="function">
    <text evidence="7">Functions as a peptidoglycan terminase that cleaves nascent peptidoglycan strands endolytically to terminate their elongation.</text>
</comment>
<comment type="similarity">
    <text evidence="7">Belongs to the transglycosylase MltG family.</text>
</comment>
<keyword evidence="5 7" id="KW-0456">Lyase</keyword>
<dbReference type="KEGG" id="psyo:PB01_12140"/>
<dbReference type="NCBIfam" id="TIGR00247">
    <property type="entry name" value="endolytic transglycosylase MltG"/>
    <property type="match status" value="1"/>
</dbReference>
<gene>
    <name evidence="7 8" type="primary">mltG</name>
    <name evidence="8" type="ORF">PB01_12140</name>
</gene>
<dbReference type="GO" id="GO:0071555">
    <property type="term" value="P:cell wall organization"/>
    <property type="evidence" value="ECO:0007669"/>
    <property type="project" value="UniProtKB-KW"/>
</dbReference>
<proteinExistence type="inferred from homology"/>
<keyword evidence="9" id="KW-1185">Reference proteome</keyword>
<keyword evidence="6 7" id="KW-0961">Cell wall biogenesis/degradation</keyword>
<dbReference type="AlphaFoldDB" id="A0A5J6STF2"/>
<evidence type="ECO:0000256" key="6">
    <source>
        <dbReference type="ARBA" id="ARBA00023316"/>
    </source>
</evidence>
<comment type="catalytic activity">
    <reaction evidence="7">
        <text>a peptidoglycan chain = a peptidoglycan chain with N-acetyl-1,6-anhydromuramyl-[peptide] at the reducing end + a peptidoglycan chain with N-acetylglucosamine at the non-reducing end.</text>
        <dbReference type="EC" id="4.2.2.29"/>
    </reaction>
</comment>
<keyword evidence="1 7" id="KW-1003">Cell membrane</keyword>
<feature type="transmembrane region" description="Helical" evidence="7">
    <location>
        <begin position="23"/>
        <end position="47"/>
    </location>
</feature>
<keyword evidence="4 7" id="KW-0472">Membrane</keyword>
<dbReference type="OrthoDB" id="9814591at2"/>
<dbReference type="RefSeq" id="WP_151700427.1">
    <property type="nucleotide sequence ID" value="NZ_CP031223.1"/>
</dbReference>
<dbReference type="EC" id="4.2.2.29" evidence="7"/>